<name>A0A0K2TYJ9_LEPSM</name>
<dbReference type="AlphaFoldDB" id="A0A0K2TYJ9"/>
<evidence type="ECO:0000313" key="1">
    <source>
        <dbReference type="EMBL" id="CDW30436.1"/>
    </source>
</evidence>
<sequence length="43" mass="5333">MMYFSKSHIFDIWKILQRQHVMMMTFLSGIEKKERTREGRGRE</sequence>
<reference evidence="1" key="1">
    <citation type="submission" date="2014-05" db="EMBL/GenBank/DDBJ databases">
        <authorList>
            <person name="Chronopoulou M."/>
        </authorList>
    </citation>
    <scope>NUCLEOTIDE SEQUENCE</scope>
    <source>
        <tissue evidence="1">Whole organism</tissue>
    </source>
</reference>
<feature type="non-terminal residue" evidence="1">
    <location>
        <position position="43"/>
    </location>
</feature>
<accession>A0A0K2TYJ9</accession>
<protein>
    <submittedName>
        <fullName evidence="1">Uncharacterized protein</fullName>
    </submittedName>
</protein>
<proteinExistence type="predicted"/>
<organism evidence="1">
    <name type="scientific">Lepeophtheirus salmonis</name>
    <name type="common">Salmon louse</name>
    <name type="synonym">Caligus salmonis</name>
    <dbReference type="NCBI Taxonomy" id="72036"/>
    <lineage>
        <taxon>Eukaryota</taxon>
        <taxon>Metazoa</taxon>
        <taxon>Ecdysozoa</taxon>
        <taxon>Arthropoda</taxon>
        <taxon>Crustacea</taxon>
        <taxon>Multicrustacea</taxon>
        <taxon>Hexanauplia</taxon>
        <taxon>Copepoda</taxon>
        <taxon>Siphonostomatoida</taxon>
        <taxon>Caligidae</taxon>
        <taxon>Lepeophtheirus</taxon>
    </lineage>
</organism>
<dbReference type="EMBL" id="HACA01013075">
    <property type="protein sequence ID" value="CDW30436.1"/>
    <property type="molecule type" value="Transcribed_RNA"/>
</dbReference>